<protein>
    <submittedName>
        <fullName evidence="2">Uncharacterized protein</fullName>
    </submittedName>
</protein>
<gene>
    <name evidence="2" type="ORF">PHET_12288</name>
</gene>
<organism evidence="2 3">
    <name type="scientific">Paragonimus heterotremus</name>
    <dbReference type="NCBI Taxonomy" id="100268"/>
    <lineage>
        <taxon>Eukaryota</taxon>
        <taxon>Metazoa</taxon>
        <taxon>Spiralia</taxon>
        <taxon>Lophotrochozoa</taxon>
        <taxon>Platyhelminthes</taxon>
        <taxon>Trematoda</taxon>
        <taxon>Digenea</taxon>
        <taxon>Plagiorchiida</taxon>
        <taxon>Troglotremata</taxon>
        <taxon>Troglotrematidae</taxon>
        <taxon>Paragonimus</taxon>
    </lineage>
</organism>
<evidence type="ECO:0000256" key="1">
    <source>
        <dbReference type="SAM" id="MobiDB-lite"/>
    </source>
</evidence>
<keyword evidence="3" id="KW-1185">Reference proteome</keyword>
<evidence type="ECO:0000313" key="3">
    <source>
        <dbReference type="Proteomes" id="UP000748531"/>
    </source>
</evidence>
<accession>A0A8J4WCA0</accession>
<feature type="region of interest" description="Disordered" evidence="1">
    <location>
        <begin position="190"/>
        <end position="210"/>
    </location>
</feature>
<dbReference type="EMBL" id="LUCH01021491">
    <property type="protein sequence ID" value="KAF5394071.1"/>
    <property type="molecule type" value="Genomic_DNA"/>
</dbReference>
<reference evidence="2" key="1">
    <citation type="submission" date="2019-05" db="EMBL/GenBank/DDBJ databases">
        <title>Annotation for the trematode Paragonimus heterotremus.</title>
        <authorList>
            <person name="Choi Y.-J."/>
        </authorList>
    </citation>
    <scope>NUCLEOTIDE SEQUENCE</scope>
    <source>
        <strain evidence="2">LC</strain>
    </source>
</reference>
<sequence length="491" mass="54676">MSIIYLQTEDAATILPSTVERQVSTTSAYFQRVVSGQFDSSPLPSVSRSEVESNGLSVNDFYPLACLRRITVEQLNLANDLNQVPWMRFSRYYFGEETTDHYNYVLVDYIDSSFFYLTPPLMGRTLQRSDVQSWRLSSDFYAWGLLNDALGEQPAIPGIEDAEDSQLAFDPDIPTECDHSIQDSTSIHSQALDPPISQNAPDSTLSVDQGSRMNSTMVDNQLDHLRSSLPNDTDHALLDDALSPGIQNTGQDEKGPLVFNAEGSVINMDSKVSGIGTGMNQITADLRSSQLTDKVTVPSDHLCPKTNGDHCIDANEVSRHVSVEALEAHHFSPADLLVDFADVTDDGINHYNSGDCWEPFVEAEFRPGASELISRLFTFTYPFFVHLQPLSWLLYQSRWPPFLAPGRLTMLTREDKFLRFHRICRASSIQLRLDLNQYAARSSFSSLSLILADPLVSLLVFPSVGNFCTVCLISMFVSSLCAVSLSNHIEL</sequence>
<dbReference type="AlphaFoldDB" id="A0A8J4WCA0"/>
<proteinExistence type="predicted"/>
<dbReference type="Proteomes" id="UP000748531">
    <property type="component" value="Unassembled WGS sequence"/>
</dbReference>
<feature type="compositionally biased region" description="Polar residues" evidence="1">
    <location>
        <begin position="196"/>
        <end position="210"/>
    </location>
</feature>
<name>A0A8J4WCA0_9TREM</name>
<evidence type="ECO:0000313" key="2">
    <source>
        <dbReference type="EMBL" id="KAF5394071.1"/>
    </source>
</evidence>
<dbReference type="OrthoDB" id="10675818at2759"/>
<comment type="caution">
    <text evidence="2">The sequence shown here is derived from an EMBL/GenBank/DDBJ whole genome shotgun (WGS) entry which is preliminary data.</text>
</comment>